<feature type="compositionally biased region" description="Acidic residues" evidence="1">
    <location>
        <begin position="779"/>
        <end position="789"/>
    </location>
</feature>
<name>A0AAJ0G946_9PEZI</name>
<feature type="region of interest" description="Disordered" evidence="1">
    <location>
        <begin position="471"/>
        <end position="496"/>
    </location>
</feature>
<evidence type="ECO:0000256" key="1">
    <source>
        <dbReference type="SAM" id="MobiDB-lite"/>
    </source>
</evidence>
<feature type="region of interest" description="Disordered" evidence="1">
    <location>
        <begin position="833"/>
        <end position="894"/>
    </location>
</feature>
<feature type="region of interest" description="Disordered" evidence="1">
    <location>
        <begin position="375"/>
        <end position="396"/>
    </location>
</feature>
<proteinExistence type="predicted"/>
<sequence length="1144" mass="123359">MDRRAGCPAVIAHPSPGLEALQGAYIHNIAKLERTAEEMSNSGSDLGEEIRRLSRGNSVRSENTNDVGVPPRPGMMDRVGSTRSNRSNSYGVNNNTVTTARWGGYSPGGYVTSPVGSGSGSWSHASLSRVQSGSKPTRLALVSEPMQEGRPLDSPLRPSFSVHEKDQEAVQEPAMGESGDRSRDPSGSSFAQRYDEIAGQIAQSLEHVPPSPPMRAAQLHHQQALQHLEVGGEQEPPERPHSSDTYREAQTAFKDFDGVHFSPDTDEYVAVDQAGNEVRRVSARSVSGGISMEAASMLRTAHDRPISFAPPPPDENMVYYPAPVPRMLNLPKRLSQLPSANVQAKRRSQVLGTVPHDARAGAPWLAQQTVDEEGNMKRGHNSAGSGSSGGAPKGFLNERMSANLSNLPPQLRANMYFEHQPVQHDVEMKDSAVATLDSILAASATAPVHAFTDHPFAGDVRRDVYSMERPARKSTATLASVPSPEQQKLKKRRSSSIGALLRRVTSSDQVTDTLKKRSSRASILTDFNDGSSKLKKRQSQLSLGTQLDQEGGPVQTPSSERDLQSGLIAEAQNADAMDPDDDYKRVSKAPTVMSSGYKLDDADLDEDFKDPEAEADPDDPEPTFVQPSTLLAELQVRKAQLKSRTKTAATAFPQGMHSTLLQLDAVEAINQRKRQQQRIALAWEDPHQRALQLDLDKDDEDVPLGMLFPGKDGKVVQKREDGRGFERPLGLMEKRQIEDEETLGKRRMRLMGGEALRRPLPNQSQLDLGYEAEVKRDEEGEDEAEDEGETLGQRLRRLKTKTELDGAIIDITGDEERGLRPVSGLVDDVMSQFGGLDTKDKDKDPDADGDADAAAGADAPPPDEEETLGQRRARLQREREAAAGERPPLRSATSLANLLTAHPVGQRQASKLYEPAQGSLLHSNERLQAKHKGQLQATNLGMDMGLGQQGGYAPGAPAAPAQRGLVGQQHSSRAPAGGLAGGMYNNGMGGILPNQPPTTPMGGVNGYFASPTAAMNGYGYPQTPGMGGYTVYQQQQQYPMMQQQQQAYRQHSMQNPLAYQSAPQGMNGFSNAMMGGGTYASLAQNQGLGAYGGGTPMGSGMGAGAMGMGGGMPMGMGMSGLDYDGLNPNQKAAIDRWRLSVAQQ</sequence>
<feature type="region of interest" description="Disordered" evidence="1">
    <location>
        <begin position="115"/>
        <end position="189"/>
    </location>
</feature>
<comment type="caution">
    <text evidence="2">The sequence shown here is derived from an EMBL/GenBank/DDBJ whole genome shotgun (WGS) entry which is preliminary data.</text>
</comment>
<dbReference type="AlphaFoldDB" id="A0AAJ0G946"/>
<feature type="region of interest" description="Disordered" evidence="1">
    <location>
        <begin position="946"/>
        <end position="978"/>
    </location>
</feature>
<feature type="compositionally biased region" description="Polar residues" evidence="1">
    <location>
        <begin position="55"/>
        <end position="66"/>
    </location>
</feature>
<dbReference type="Proteomes" id="UP001271007">
    <property type="component" value="Unassembled WGS sequence"/>
</dbReference>
<feature type="compositionally biased region" description="Polar residues" evidence="1">
    <location>
        <begin position="81"/>
        <end position="94"/>
    </location>
</feature>
<evidence type="ECO:0000313" key="2">
    <source>
        <dbReference type="EMBL" id="KAK3054038.1"/>
    </source>
</evidence>
<feature type="region of interest" description="Disordered" evidence="1">
    <location>
        <begin position="594"/>
        <end position="624"/>
    </location>
</feature>
<keyword evidence="3" id="KW-1185">Reference proteome</keyword>
<dbReference type="EMBL" id="JAWDJX010000013">
    <property type="protein sequence ID" value="KAK3054038.1"/>
    <property type="molecule type" value="Genomic_DNA"/>
</dbReference>
<organism evidence="2 3">
    <name type="scientific">Extremus antarcticus</name>
    <dbReference type="NCBI Taxonomy" id="702011"/>
    <lineage>
        <taxon>Eukaryota</taxon>
        <taxon>Fungi</taxon>
        <taxon>Dikarya</taxon>
        <taxon>Ascomycota</taxon>
        <taxon>Pezizomycotina</taxon>
        <taxon>Dothideomycetes</taxon>
        <taxon>Dothideomycetidae</taxon>
        <taxon>Mycosphaerellales</taxon>
        <taxon>Extremaceae</taxon>
        <taxon>Extremus</taxon>
    </lineage>
</organism>
<feature type="region of interest" description="Disordered" evidence="1">
    <location>
        <begin position="531"/>
        <end position="562"/>
    </location>
</feature>
<protein>
    <submittedName>
        <fullName evidence="2">Uncharacterized protein</fullName>
    </submittedName>
</protein>
<feature type="region of interest" description="Disordered" evidence="1">
    <location>
        <begin position="754"/>
        <end position="794"/>
    </location>
</feature>
<feature type="compositionally biased region" description="Polar residues" evidence="1">
    <location>
        <begin position="474"/>
        <end position="486"/>
    </location>
</feature>
<feature type="compositionally biased region" description="Acidic residues" evidence="1">
    <location>
        <begin position="602"/>
        <end position="621"/>
    </location>
</feature>
<gene>
    <name evidence="2" type="ORF">LTR09_004815</name>
</gene>
<feature type="region of interest" description="Disordered" evidence="1">
    <location>
        <begin position="53"/>
        <end position="94"/>
    </location>
</feature>
<feature type="compositionally biased region" description="Basic and acidic residues" evidence="1">
    <location>
        <begin position="837"/>
        <end position="846"/>
    </location>
</feature>
<accession>A0AAJ0G946</accession>
<evidence type="ECO:0000313" key="3">
    <source>
        <dbReference type="Proteomes" id="UP001271007"/>
    </source>
</evidence>
<reference evidence="2" key="1">
    <citation type="submission" date="2023-04" db="EMBL/GenBank/DDBJ databases">
        <title>Black Yeasts Isolated from many extreme environments.</title>
        <authorList>
            <person name="Coleine C."/>
            <person name="Stajich J.E."/>
            <person name="Selbmann L."/>
        </authorList>
    </citation>
    <scope>NUCLEOTIDE SEQUENCE</scope>
    <source>
        <strain evidence="2">CCFEE 5312</strain>
    </source>
</reference>